<organism evidence="1 2">
    <name type="scientific">Asaia siamensis</name>
    <dbReference type="NCBI Taxonomy" id="110479"/>
    <lineage>
        <taxon>Bacteria</taxon>
        <taxon>Pseudomonadati</taxon>
        <taxon>Pseudomonadota</taxon>
        <taxon>Alphaproteobacteria</taxon>
        <taxon>Acetobacterales</taxon>
        <taxon>Acetobacteraceae</taxon>
        <taxon>Asaia</taxon>
    </lineage>
</organism>
<proteinExistence type="predicted"/>
<dbReference type="EMBL" id="BMCH01000007">
    <property type="protein sequence ID" value="GGC38192.1"/>
    <property type="molecule type" value="Genomic_DNA"/>
</dbReference>
<evidence type="ECO:0000313" key="2">
    <source>
        <dbReference type="Proteomes" id="UP000637769"/>
    </source>
</evidence>
<name>A0ABQ1MBY4_9PROT</name>
<accession>A0ABQ1MBY4</accession>
<evidence type="ECO:0000313" key="1">
    <source>
        <dbReference type="EMBL" id="GGC38192.1"/>
    </source>
</evidence>
<keyword evidence="2" id="KW-1185">Reference proteome</keyword>
<protein>
    <submittedName>
        <fullName evidence="1">Uncharacterized protein</fullName>
    </submittedName>
</protein>
<comment type="caution">
    <text evidence="1">The sequence shown here is derived from an EMBL/GenBank/DDBJ whole genome shotgun (WGS) entry which is preliminary data.</text>
</comment>
<sequence>MYFVAHRIFPIHPCRLYWENDKAVRMPGFAAPENAVTESNDANIVDRWLRVHWICRGQVSNTSDVS</sequence>
<reference evidence="2" key="1">
    <citation type="journal article" date="2019" name="Int. J. Syst. Evol. Microbiol.">
        <title>The Global Catalogue of Microorganisms (GCM) 10K type strain sequencing project: providing services to taxonomists for standard genome sequencing and annotation.</title>
        <authorList>
            <consortium name="The Broad Institute Genomics Platform"/>
            <consortium name="The Broad Institute Genome Sequencing Center for Infectious Disease"/>
            <person name="Wu L."/>
            <person name="Ma J."/>
        </authorList>
    </citation>
    <scope>NUCLEOTIDE SEQUENCE [LARGE SCALE GENOMIC DNA]</scope>
    <source>
        <strain evidence="2">CCM 7132</strain>
    </source>
</reference>
<gene>
    <name evidence="1" type="ORF">GCM10007207_24710</name>
</gene>
<dbReference type="Proteomes" id="UP000637769">
    <property type="component" value="Unassembled WGS sequence"/>
</dbReference>